<keyword evidence="2" id="KW-1185">Reference proteome</keyword>
<gene>
    <name evidence="1" type="ORF">DdX_03362</name>
</gene>
<sequence>MKGTAQKPQGREVCIEIQHSWIFSFHEDDSSLFGCYIHSSESLLLATTTNASICLKRPNSPTPSLPLKWEMHSKANDLKSGIHDCRGLPEHLSMRPIDSAGPFPGNQGHQRAMVYRSLG</sequence>
<dbReference type="Proteomes" id="UP001201812">
    <property type="component" value="Unassembled WGS sequence"/>
</dbReference>
<evidence type="ECO:0000313" key="1">
    <source>
        <dbReference type="EMBL" id="KAI1726638.1"/>
    </source>
</evidence>
<protein>
    <submittedName>
        <fullName evidence="1">Uncharacterized protein</fullName>
    </submittedName>
</protein>
<accession>A0AAD4NE74</accession>
<evidence type="ECO:0000313" key="2">
    <source>
        <dbReference type="Proteomes" id="UP001201812"/>
    </source>
</evidence>
<dbReference type="EMBL" id="JAKKPZ010000002">
    <property type="protein sequence ID" value="KAI1726638.1"/>
    <property type="molecule type" value="Genomic_DNA"/>
</dbReference>
<dbReference type="AlphaFoldDB" id="A0AAD4NE74"/>
<reference evidence="1" key="1">
    <citation type="submission" date="2022-01" db="EMBL/GenBank/DDBJ databases">
        <title>Genome Sequence Resource for Two Populations of Ditylenchus destructor, the Migratory Endoparasitic Phytonematode.</title>
        <authorList>
            <person name="Zhang H."/>
            <person name="Lin R."/>
            <person name="Xie B."/>
        </authorList>
    </citation>
    <scope>NUCLEOTIDE SEQUENCE</scope>
    <source>
        <strain evidence="1">BazhouSP</strain>
    </source>
</reference>
<name>A0AAD4NE74_9BILA</name>
<comment type="caution">
    <text evidence="1">The sequence shown here is derived from an EMBL/GenBank/DDBJ whole genome shotgun (WGS) entry which is preliminary data.</text>
</comment>
<proteinExistence type="predicted"/>
<organism evidence="1 2">
    <name type="scientific">Ditylenchus destructor</name>
    <dbReference type="NCBI Taxonomy" id="166010"/>
    <lineage>
        <taxon>Eukaryota</taxon>
        <taxon>Metazoa</taxon>
        <taxon>Ecdysozoa</taxon>
        <taxon>Nematoda</taxon>
        <taxon>Chromadorea</taxon>
        <taxon>Rhabditida</taxon>
        <taxon>Tylenchina</taxon>
        <taxon>Tylenchomorpha</taxon>
        <taxon>Sphaerularioidea</taxon>
        <taxon>Anguinidae</taxon>
        <taxon>Anguininae</taxon>
        <taxon>Ditylenchus</taxon>
    </lineage>
</organism>